<dbReference type="SUPFAM" id="SSF46894">
    <property type="entry name" value="C-terminal effector domain of the bipartite response regulators"/>
    <property type="match status" value="1"/>
</dbReference>
<comment type="similarity">
    <text evidence="1">Belongs to the AfsR/DnrI/RedD regulatory family.</text>
</comment>
<evidence type="ECO:0000256" key="3">
    <source>
        <dbReference type="ARBA" id="ARBA00023125"/>
    </source>
</evidence>
<dbReference type="Pfam" id="PF03704">
    <property type="entry name" value="BTAD"/>
    <property type="match status" value="1"/>
</dbReference>
<dbReference type="CDD" id="cd15831">
    <property type="entry name" value="BTAD"/>
    <property type="match status" value="1"/>
</dbReference>
<dbReference type="EMBL" id="JBHUGD010000004">
    <property type="protein sequence ID" value="MFD1948894.1"/>
    <property type="molecule type" value="Genomic_DNA"/>
</dbReference>
<dbReference type="SMART" id="SM00862">
    <property type="entry name" value="Trans_reg_C"/>
    <property type="match status" value="1"/>
</dbReference>
<organism evidence="7 8">
    <name type="scientific">Nocardioides aestuarii</name>
    <dbReference type="NCBI Taxonomy" id="252231"/>
    <lineage>
        <taxon>Bacteria</taxon>
        <taxon>Bacillati</taxon>
        <taxon>Actinomycetota</taxon>
        <taxon>Actinomycetes</taxon>
        <taxon>Propionibacteriales</taxon>
        <taxon>Nocardioidaceae</taxon>
        <taxon>Nocardioides</taxon>
    </lineage>
</organism>
<dbReference type="InterPro" id="IPR051677">
    <property type="entry name" value="AfsR-DnrI-RedD_regulator"/>
</dbReference>
<dbReference type="PROSITE" id="PS51755">
    <property type="entry name" value="OMPR_PHOB"/>
    <property type="match status" value="1"/>
</dbReference>
<dbReference type="InterPro" id="IPR041664">
    <property type="entry name" value="AAA_16"/>
</dbReference>
<dbReference type="PANTHER" id="PTHR35807">
    <property type="entry name" value="TRANSCRIPTIONAL REGULATOR REDD-RELATED"/>
    <property type="match status" value="1"/>
</dbReference>
<accession>A0ABW4TT18</accession>
<dbReference type="InterPro" id="IPR016032">
    <property type="entry name" value="Sig_transdc_resp-reg_C-effctor"/>
</dbReference>
<dbReference type="InterPro" id="IPR011990">
    <property type="entry name" value="TPR-like_helical_dom_sf"/>
</dbReference>
<protein>
    <submittedName>
        <fullName evidence="7">BTAD domain-containing putative transcriptional regulator</fullName>
    </submittedName>
</protein>
<dbReference type="Gene3D" id="1.25.40.10">
    <property type="entry name" value="Tetratricopeptide repeat domain"/>
    <property type="match status" value="2"/>
</dbReference>
<evidence type="ECO:0000313" key="7">
    <source>
        <dbReference type="EMBL" id="MFD1948894.1"/>
    </source>
</evidence>
<dbReference type="InterPro" id="IPR001867">
    <property type="entry name" value="OmpR/PhoB-type_DNA-bd"/>
</dbReference>
<dbReference type="InterPro" id="IPR027417">
    <property type="entry name" value="P-loop_NTPase"/>
</dbReference>
<keyword evidence="2" id="KW-0805">Transcription regulation</keyword>
<dbReference type="SUPFAM" id="SSF52540">
    <property type="entry name" value="P-loop containing nucleoside triphosphate hydrolases"/>
    <property type="match status" value="1"/>
</dbReference>
<dbReference type="Pfam" id="PF13191">
    <property type="entry name" value="AAA_16"/>
    <property type="match status" value="1"/>
</dbReference>
<dbReference type="InterPro" id="IPR005158">
    <property type="entry name" value="BTAD"/>
</dbReference>
<comment type="caution">
    <text evidence="7">The sequence shown here is derived from an EMBL/GenBank/DDBJ whole genome shotgun (WGS) entry which is preliminary data.</text>
</comment>
<dbReference type="Gene3D" id="1.10.10.10">
    <property type="entry name" value="Winged helix-like DNA-binding domain superfamily/Winged helix DNA-binding domain"/>
    <property type="match status" value="1"/>
</dbReference>
<dbReference type="Proteomes" id="UP001597351">
    <property type="component" value="Unassembled WGS sequence"/>
</dbReference>
<feature type="DNA-binding region" description="OmpR/PhoB-type" evidence="5">
    <location>
        <begin position="1"/>
        <end position="97"/>
    </location>
</feature>
<keyword evidence="4" id="KW-0804">Transcription</keyword>
<gene>
    <name evidence="7" type="ORF">ACFSDE_18975</name>
</gene>
<feature type="domain" description="OmpR/PhoB-type" evidence="6">
    <location>
        <begin position="1"/>
        <end position="97"/>
    </location>
</feature>
<evidence type="ECO:0000256" key="4">
    <source>
        <dbReference type="ARBA" id="ARBA00023163"/>
    </source>
</evidence>
<evidence type="ECO:0000259" key="6">
    <source>
        <dbReference type="PROSITE" id="PS51755"/>
    </source>
</evidence>
<evidence type="ECO:0000256" key="5">
    <source>
        <dbReference type="PROSITE-ProRule" id="PRU01091"/>
    </source>
</evidence>
<keyword evidence="8" id="KW-1185">Reference proteome</keyword>
<proteinExistence type="inferred from homology"/>
<dbReference type="PANTHER" id="PTHR35807:SF1">
    <property type="entry name" value="TRANSCRIPTIONAL REGULATOR REDD"/>
    <property type="match status" value="1"/>
</dbReference>
<evidence type="ECO:0000256" key="1">
    <source>
        <dbReference type="ARBA" id="ARBA00005820"/>
    </source>
</evidence>
<keyword evidence="3 5" id="KW-0238">DNA-binding</keyword>
<dbReference type="RefSeq" id="WP_343921498.1">
    <property type="nucleotide sequence ID" value="NZ_BAAAJT010000003.1"/>
</dbReference>
<dbReference type="Gene3D" id="3.40.50.300">
    <property type="entry name" value="P-loop containing nucleotide triphosphate hydrolases"/>
    <property type="match status" value="1"/>
</dbReference>
<dbReference type="Pfam" id="PF00486">
    <property type="entry name" value="Trans_reg_C"/>
    <property type="match status" value="1"/>
</dbReference>
<dbReference type="SMART" id="SM01043">
    <property type="entry name" value="BTAD"/>
    <property type="match status" value="1"/>
</dbReference>
<reference evidence="8" key="1">
    <citation type="journal article" date="2019" name="Int. J. Syst. Evol. Microbiol.">
        <title>The Global Catalogue of Microorganisms (GCM) 10K type strain sequencing project: providing services to taxonomists for standard genome sequencing and annotation.</title>
        <authorList>
            <consortium name="The Broad Institute Genomics Platform"/>
            <consortium name="The Broad Institute Genome Sequencing Center for Infectious Disease"/>
            <person name="Wu L."/>
            <person name="Ma J."/>
        </authorList>
    </citation>
    <scope>NUCLEOTIDE SEQUENCE [LARGE SCALE GENOMIC DNA]</scope>
    <source>
        <strain evidence="8">CGMCC 1.12477</strain>
    </source>
</reference>
<name>A0ABW4TT18_9ACTN</name>
<dbReference type="InterPro" id="IPR036388">
    <property type="entry name" value="WH-like_DNA-bd_sf"/>
</dbReference>
<sequence>MLIHVLGDLEVVVDGQQVDLGGAKPRTLVGLLVAADGRAVAIEQLIEEMWDGNPPARVEASLQSYVARLRRALDPGRTERGASERLRTHPGGYSLRQDNVELDARVFAAEVTAARAEPDPRAAVDALTAALARWRGEAYAGLASAGLRAEAVRLGELRMAATEDLWQRRTDLGDHAEAVGALERLVADHPLRERLWALLARALYLAARQGDALATLRRARDHLAEELGVDPGPELQALEQAILRQDPALAPTLPVPVPEDPEAGDLPGLFGREAALGAAEELLAAVETTGRGRVLVVEGESGIGKSRYAEEVVGRARRRGFGAGRGIWESDPCPPLWGWSRALSQVDAAAALQVDDAHDAASVSFQQADQVATALRAAGRSVLVLDDVQWADAESLRLLRRLAAGLVDVPTLLVLLVRREAVSSAALTETVAALTRLGADRLELRGLDPGAVRTWVRQRTGTEVDPEVAAALVARTEGNPFYLGEVVRLLASGGGLSDPVGDDRAVPAGVRDVVRQRLGSLDPGAHEVVTVAAVAGRTFDLGVVAEAVGRPVAEVADAAEALQVLGLVEEEGPGRFRFAHAIARDAVYEVLGGAARARAHAAVGAALEVRHASALVGHAAELARHYELAGPGYERSAWWFAQRASSQACQEASYDEALRLARLAGDLQDRDPALSAPEREELLLVTVRALLRLGRPIDAWEPASRAARSALERGDAAAAAAALVALTEDTVWGWRAHPSWDDDGIALWQQVIAAEPDVDPTTRALLRGGLSFELFFRPGDEELATSASEEAVRLARSAEVSEAQRMRVIKVAVVALLRPEMRARRLPLYDEVIGIATRVGDDATLAAFLTHRGSDRASLGQLDGWRTDVARAREIAVRAHVSEAVVISGWHEALRRELAEDWAGALAVVEEVEEFEATLAMPGLGIGLAHRAMVLEHQGRLAELEPVLAAAREHHPVFRELHALALVRAGRTDEVRSVLGDWADQPTPPRDYLTVTVDALRSRTWIALDDQDAVRALRDALTPFADELAIASGVLFTGSVHQALGELAAAAGDRAAARDHLTAALATHESLGLALWADQSRAALAALG</sequence>
<evidence type="ECO:0000256" key="2">
    <source>
        <dbReference type="ARBA" id="ARBA00023015"/>
    </source>
</evidence>
<evidence type="ECO:0000313" key="8">
    <source>
        <dbReference type="Proteomes" id="UP001597351"/>
    </source>
</evidence>
<dbReference type="SUPFAM" id="SSF48452">
    <property type="entry name" value="TPR-like"/>
    <property type="match status" value="1"/>
</dbReference>